<dbReference type="EMBL" id="MU003714">
    <property type="protein sequence ID" value="KAF2804348.1"/>
    <property type="molecule type" value="Genomic_DNA"/>
</dbReference>
<feature type="compositionally biased region" description="Low complexity" evidence="1">
    <location>
        <begin position="23"/>
        <end position="38"/>
    </location>
</feature>
<dbReference type="RefSeq" id="XP_033571312.1">
    <property type="nucleotide sequence ID" value="XM_033712833.1"/>
</dbReference>
<feature type="domain" description="2EXR" evidence="2">
    <location>
        <begin position="124"/>
        <end position="185"/>
    </location>
</feature>
<evidence type="ECO:0000313" key="4">
    <source>
        <dbReference type="Proteomes" id="UP000504636"/>
    </source>
</evidence>
<dbReference type="OrthoDB" id="3513892at2759"/>
<gene>
    <name evidence="3 5" type="ORF">BDZ99DRAFT_155403</name>
</gene>
<dbReference type="Proteomes" id="UP000504636">
    <property type="component" value="Unplaced"/>
</dbReference>
<evidence type="ECO:0000313" key="3">
    <source>
        <dbReference type="EMBL" id="KAF2804348.1"/>
    </source>
</evidence>
<reference evidence="3 5" key="1">
    <citation type="journal article" date="2020" name="Stud. Mycol.">
        <title>101 Dothideomycetes genomes: a test case for predicting lifestyles and emergence of pathogens.</title>
        <authorList>
            <person name="Haridas S."/>
            <person name="Albert R."/>
            <person name="Binder M."/>
            <person name="Bloem J."/>
            <person name="Labutti K."/>
            <person name="Salamov A."/>
            <person name="Andreopoulos B."/>
            <person name="Baker S."/>
            <person name="Barry K."/>
            <person name="Bills G."/>
            <person name="Bluhm B."/>
            <person name="Cannon C."/>
            <person name="Castanera R."/>
            <person name="Culley D."/>
            <person name="Daum C."/>
            <person name="Ezra D."/>
            <person name="Gonzalez J."/>
            <person name="Henrissat B."/>
            <person name="Kuo A."/>
            <person name="Liang C."/>
            <person name="Lipzen A."/>
            <person name="Lutzoni F."/>
            <person name="Magnuson J."/>
            <person name="Mondo S."/>
            <person name="Nolan M."/>
            <person name="Ohm R."/>
            <person name="Pangilinan J."/>
            <person name="Park H.-J."/>
            <person name="Ramirez L."/>
            <person name="Alfaro M."/>
            <person name="Sun H."/>
            <person name="Tritt A."/>
            <person name="Yoshinaga Y."/>
            <person name="Zwiers L.-H."/>
            <person name="Turgeon B."/>
            <person name="Goodwin S."/>
            <person name="Spatafora J."/>
            <person name="Crous P."/>
            <person name="Grigoriev I."/>
        </authorList>
    </citation>
    <scope>NUCLEOTIDE SEQUENCE</scope>
    <source>
        <strain evidence="3 5">CBS 304.34</strain>
    </source>
</reference>
<sequence>MVEDASALEFKSRHGDPFASQDAPSSSTDNTSSNPANDNKPKPDIYTRTDTSTTLPCPTFLPSLITTPLPGFEKKRKIKLEVPIGYQTSASATPWTNAAPGPELLLALNVLSNAASGSPSGSCFPQLGNLPAELRLMVWTFAAFIPRRLNITHEQEPRNDGSCAAPALLAVCREARDVALKCYGWCYLTVLKGEKLTSKVRWAIRSFDDYLRLVDERQAEPSYAVVLVNPYADYFVSGETDTRVLGWRGSKNRIECTLRAWCVTEPAVFPTMWREREKFIFERKEKGGNMICLKHWMYGEGHQVPSRMEDWERCNYRITGVHSVEECLSKREKVVRWTDDELYST</sequence>
<evidence type="ECO:0000259" key="2">
    <source>
        <dbReference type="Pfam" id="PF20150"/>
    </source>
</evidence>
<accession>A0A6A6Y739</accession>
<reference evidence="5" key="2">
    <citation type="submission" date="2020-04" db="EMBL/GenBank/DDBJ databases">
        <authorList>
            <consortium name="NCBI Genome Project"/>
        </authorList>
    </citation>
    <scope>NUCLEOTIDE SEQUENCE</scope>
    <source>
        <strain evidence="5">CBS 304.34</strain>
    </source>
</reference>
<dbReference type="InterPro" id="IPR045518">
    <property type="entry name" value="2EXR"/>
</dbReference>
<name>A0A6A6Y739_9PEZI</name>
<dbReference type="Pfam" id="PF20150">
    <property type="entry name" value="2EXR"/>
    <property type="match status" value="1"/>
</dbReference>
<reference evidence="5" key="3">
    <citation type="submission" date="2025-04" db="UniProtKB">
        <authorList>
            <consortium name="RefSeq"/>
        </authorList>
    </citation>
    <scope>IDENTIFICATION</scope>
    <source>
        <strain evidence="5">CBS 304.34</strain>
    </source>
</reference>
<keyword evidence="4" id="KW-1185">Reference proteome</keyword>
<dbReference type="AlphaFoldDB" id="A0A6A6Y739"/>
<protein>
    <recommendedName>
        <fullName evidence="2">2EXR domain-containing protein</fullName>
    </recommendedName>
</protein>
<proteinExistence type="predicted"/>
<evidence type="ECO:0000313" key="5">
    <source>
        <dbReference type="RefSeq" id="XP_033571312.1"/>
    </source>
</evidence>
<evidence type="ECO:0000256" key="1">
    <source>
        <dbReference type="SAM" id="MobiDB-lite"/>
    </source>
</evidence>
<dbReference type="GeneID" id="54453726"/>
<feature type="region of interest" description="Disordered" evidence="1">
    <location>
        <begin position="1"/>
        <end position="53"/>
    </location>
</feature>
<organism evidence="3">
    <name type="scientific">Mytilinidion resinicola</name>
    <dbReference type="NCBI Taxonomy" id="574789"/>
    <lineage>
        <taxon>Eukaryota</taxon>
        <taxon>Fungi</taxon>
        <taxon>Dikarya</taxon>
        <taxon>Ascomycota</taxon>
        <taxon>Pezizomycotina</taxon>
        <taxon>Dothideomycetes</taxon>
        <taxon>Pleosporomycetidae</taxon>
        <taxon>Mytilinidiales</taxon>
        <taxon>Mytilinidiaceae</taxon>
        <taxon>Mytilinidion</taxon>
    </lineage>
</organism>